<dbReference type="AlphaFoldDB" id="A0A1G8ARL7"/>
<accession>A0A1G8ARL7</accession>
<keyword evidence="2" id="KW-1185">Reference proteome</keyword>
<dbReference type="STRING" id="83401.SAMN05421742_10584"/>
<organism evidence="1 2">
    <name type="scientific">Roseospirillum parvum</name>
    <dbReference type="NCBI Taxonomy" id="83401"/>
    <lineage>
        <taxon>Bacteria</taxon>
        <taxon>Pseudomonadati</taxon>
        <taxon>Pseudomonadota</taxon>
        <taxon>Alphaproteobacteria</taxon>
        <taxon>Rhodospirillales</taxon>
        <taxon>Rhodospirillaceae</taxon>
        <taxon>Roseospirillum</taxon>
    </lineage>
</organism>
<dbReference type="RefSeq" id="WP_092618604.1">
    <property type="nucleotide sequence ID" value="NZ_FNCV01000005.1"/>
</dbReference>
<proteinExistence type="predicted"/>
<evidence type="ECO:0000313" key="1">
    <source>
        <dbReference type="EMBL" id="SDH23567.1"/>
    </source>
</evidence>
<gene>
    <name evidence="1" type="ORF">SAMN05421742_10584</name>
</gene>
<protein>
    <submittedName>
        <fullName evidence="1">Uncharacterized protein</fullName>
    </submittedName>
</protein>
<reference evidence="2" key="1">
    <citation type="submission" date="2016-10" db="EMBL/GenBank/DDBJ databases">
        <authorList>
            <person name="Varghese N."/>
            <person name="Submissions S."/>
        </authorList>
    </citation>
    <scope>NUCLEOTIDE SEQUENCE [LARGE SCALE GENOMIC DNA]</scope>
    <source>
        <strain evidence="2">930I</strain>
    </source>
</reference>
<name>A0A1G8ARL7_9PROT</name>
<evidence type="ECO:0000313" key="2">
    <source>
        <dbReference type="Proteomes" id="UP000217076"/>
    </source>
</evidence>
<dbReference type="Proteomes" id="UP000217076">
    <property type="component" value="Unassembled WGS sequence"/>
</dbReference>
<dbReference type="OrthoDB" id="7333176at2"/>
<sequence length="281" mass="31960">MAPVEPLTLYREKSTVHRFGDSGASEAALVVRSNRIAMTLERDGIREQVVVRGQNIAATLRLTAVVLDQFRRDSGSFRREQPVDWNELWLHRVSDYERLHNPEGWVSIHRNGRRVFTSREDTTIDEIERLARGAEIDETLLRGATRTLIGPTDDLVIQHDSQTAAVVTPFKEYHRGAVLDRHGGRTGSFALSVHHPDPPRRKVRLAGFLNYIADVIEALNQKAFLERIRQMVDEDTGKSGSPATPALVSAAMARKRDLMQFIVAYERAHKLTYRPERPDFF</sequence>
<dbReference type="EMBL" id="FNCV01000005">
    <property type="protein sequence ID" value="SDH23567.1"/>
    <property type="molecule type" value="Genomic_DNA"/>
</dbReference>